<dbReference type="EC" id="3.2.1.52" evidence="5"/>
<dbReference type="Gene3D" id="3.20.20.300">
    <property type="entry name" value="Glycoside hydrolase, family 3, N-terminal domain"/>
    <property type="match status" value="1"/>
</dbReference>
<comment type="caution">
    <text evidence="5">The sequence shown here is derived from an EMBL/GenBank/DDBJ whole genome shotgun (WGS) entry which is preliminary data.</text>
</comment>
<dbReference type="Proteomes" id="UP000571017">
    <property type="component" value="Unassembled WGS sequence"/>
</dbReference>
<dbReference type="InterPro" id="IPR050226">
    <property type="entry name" value="NagZ_Beta-hexosaminidase"/>
</dbReference>
<reference evidence="5 6" key="1">
    <citation type="journal article" date="2004" name="Extremophiles">
        <title>Halobacillus locisalis sp. nov., a halophilic bacterium isolated from a marine solar saltern of the Yellow Sea in Korea.</title>
        <authorList>
            <person name="Yoon J.H."/>
            <person name="Kang K.H."/>
            <person name="Oh T.K."/>
            <person name="Park Y.H."/>
        </authorList>
    </citation>
    <scope>NUCLEOTIDE SEQUENCE [LARGE SCALE GENOMIC DNA]</scope>
    <source>
        <strain evidence="5 6">KCTC 3788</strain>
    </source>
</reference>
<dbReference type="EMBL" id="JACEFG010000002">
    <property type="protein sequence ID" value="MBA2175061.1"/>
    <property type="molecule type" value="Genomic_DNA"/>
</dbReference>
<keyword evidence="6" id="KW-1185">Reference proteome</keyword>
<comment type="similarity">
    <text evidence="1">Belongs to the glycosyl hydrolase 3 family.</text>
</comment>
<evidence type="ECO:0000256" key="3">
    <source>
        <dbReference type="ARBA" id="ARBA00023295"/>
    </source>
</evidence>
<dbReference type="GO" id="GO:0005975">
    <property type="term" value="P:carbohydrate metabolic process"/>
    <property type="evidence" value="ECO:0007669"/>
    <property type="project" value="InterPro"/>
</dbReference>
<dbReference type="PROSITE" id="PS00775">
    <property type="entry name" value="GLYCOSYL_HYDROL_F3"/>
    <property type="match status" value="1"/>
</dbReference>
<protein>
    <submittedName>
        <fullName evidence="5">Beta-N-acetylhexosaminidase</fullName>
        <ecNumber evidence="5">3.2.1.52</ecNumber>
    </submittedName>
</protein>
<dbReference type="InterPro" id="IPR017853">
    <property type="entry name" value="GH"/>
</dbReference>
<dbReference type="InterPro" id="IPR036962">
    <property type="entry name" value="Glyco_hydro_3_N_sf"/>
</dbReference>
<dbReference type="PANTHER" id="PTHR30480">
    <property type="entry name" value="BETA-HEXOSAMINIDASE-RELATED"/>
    <property type="match status" value="1"/>
</dbReference>
<dbReference type="Pfam" id="PF00933">
    <property type="entry name" value="Glyco_hydro_3"/>
    <property type="match status" value="1"/>
</dbReference>
<sequence length="405" mass="44060">MGLIFSLVWNSQVNTSPSTASKVATASPTKIDSAKETLPAYQTAAKKTLASMSEEDKLAQLLFVGVEGTTLSETERNMIESGHVGGVVLLGRNVKNANQLNLLVSSIKEANQSPVPLFIGIDEEGGRVSRIPSSLSNLPSSERIGELNDKEISEQVGSVLARKVKHFGINMNFAPVLDINNNPANEVIGDRSFGQTPAKVGNLGVATMQGIESEGIVPVIKHFPGHGDTSVDSHYKLPVIDKTVQQLESFEWKPFKQAIAAGADVIMTAHILFPALDDQYPATFSEKIIQGVLREQLNYDGLVITDDMAMGAIANDYGTTEAAVRSVQAGADMVMLTDTRNGNFQNVHTALKQAVEQETVSLEQVNESVERILQTKQKYELNSPQEQVKEDELNEDISQIWEQIQ</sequence>
<dbReference type="AlphaFoldDB" id="A0A838CSY7"/>
<dbReference type="GO" id="GO:0009254">
    <property type="term" value="P:peptidoglycan turnover"/>
    <property type="evidence" value="ECO:0007669"/>
    <property type="project" value="TreeGrafter"/>
</dbReference>
<evidence type="ECO:0000259" key="4">
    <source>
        <dbReference type="Pfam" id="PF00933"/>
    </source>
</evidence>
<gene>
    <name evidence="5" type="primary">nagZ</name>
    <name evidence="5" type="ORF">H0266_09170</name>
</gene>
<evidence type="ECO:0000256" key="2">
    <source>
        <dbReference type="ARBA" id="ARBA00022801"/>
    </source>
</evidence>
<keyword evidence="2 5" id="KW-0378">Hydrolase</keyword>
<evidence type="ECO:0000313" key="6">
    <source>
        <dbReference type="Proteomes" id="UP000571017"/>
    </source>
</evidence>
<name>A0A838CSY7_9BACI</name>
<organism evidence="5 6">
    <name type="scientific">Halobacillus locisalis</name>
    <dbReference type="NCBI Taxonomy" id="220753"/>
    <lineage>
        <taxon>Bacteria</taxon>
        <taxon>Bacillati</taxon>
        <taxon>Bacillota</taxon>
        <taxon>Bacilli</taxon>
        <taxon>Bacillales</taxon>
        <taxon>Bacillaceae</taxon>
        <taxon>Halobacillus</taxon>
    </lineage>
</organism>
<feature type="domain" description="Glycoside hydrolase family 3 N-terminal" evidence="4">
    <location>
        <begin position="55"/>
        <end position="374"/>
    </location>
</feature>
<dbReference type="InterPro" id="IPR001764">
    <property type="entry name" value="Glyco_hydro_3_N"/>
</dbReference>
<dbReference type="PANTHER" id="PTHR30480:SF16">
    <property type="entry name" value="GLYCOSIDE HYDROLASE FAMILY 3 DOMAIN PROTEIN"/>
    <property type="match status" value="1"/>
</dbReference>
<dbReference type="NCBIfam" id="NF003740">
    <property type="entry name" value="PRK05337.1"/>
    <property type="match status" value="1"/>
</dbReference>
<dbReference type="SUPFAM" id="SSF51445">
    <property type="entry name" value="(Trans)glycosidases"/>
    <property type="match status" value="1"/>
</dbReference>
<dbReference type="InterPro" id="IPR019800">
    <property type="entry name" value="Glyco_hydro_3_AS"/>
</dbReference>
<evidence type="ECO:0000256" key="1">
    <source>
        <dbReference type="ARBA" id="ARBA00005336"/>
    </source>
</evidence>
<evidence type="ECO:0000313" key="5">
    <source>
        <dbReference type="EMBL" id="MBA2175061.1"/>
    </source>
</evidence>
<dbReference type="GO" id="GO:0004563">
    <property type="term" value="F:beta-N-acetylhexosaminidase activity"/>
    <property type="evidence" value="ECO:0007669"/>
    <property type="project" value="UniProtKB-EC"/>
</dbReference>
<keyword evidence="3 5" id="KW-0326">Glycosidase</keyword>
<proteinExistence type="inferred from homology"/>
<accession>A0A838CSY7</accession>